<dbReference type="SUPFAM" id="SSF48230">
    <property type="entry name" value="Chondroitin AC/alginate lyase"/>
    <property type="match status" value="1"/>
</dbReference>
<feature type="chain" id="PRO_5034183326" description="Alginate lyase domain-containing protein" evidence="4">
    <location>
        <begin position="23"/>
        <end position="469"/>
    </location>
</feature>
<evidence type="ECO:0000256" key="2">
    <source>
        <dbReference type="ARBA" id="ARBA00023239"/>
    </source>
</evidence>
<dbReference type="InterPro" id="IPR008397">
    <property type="entry name" value="Alginate_lyase_dom"/>
</dbReference>
<sequence>MVHTFLTVCFLLASSILPSALAQIPPIYVYANDFVDPNVILSGNFGEYTQKAQQTIISWAETFALDGPWSVVNKTANILPPWWPNCSGIANASSLTPPQIWTTCPYINKDGQFNPDRLLVNDTGHFGAMAEAVLYNTIAWTLNSTTSAQKATFENNAVRFLRTWYLDDETAMNPNLNYAQMIRGPGSVIAIDGGSSDLKCTSKVASAILMLRQGGSKAWTPELDAKMIDWSTKQINWLETAKIAIEEREAKNNHGSFYFNQLAALKLIINDHAGTIAATDDYFNGIYQNQIVAGGEQPEEAVRTHPFHYRNYNLAAMVVNARIAAYASGSKDIWQKRTSTGAIIKDAVDFVMTVPPEKSGEEDAIAEIYQNLAVAASIYGDPDGKYLAYMKKSLPTFISQPLILWNAPFGSSEASGKAGPTGTSLSGAVATGKSNANTPPTTKDSAATKNSAYEILFAVVVSLASTQFL</sequence>
<dbReference type="GO" id="GO:0042597">
    <property type="term" value="C:periplasmic space"/>
    <property type="evidence" value="ECO:0007669"/>
    <property type="project" value="InterPro"/>
</dbReference>
<dbReference type="EMBL" id="JAACJJ010000015">
    <property type="protein sequence ID" value="KAF5325335.1"/>
    <property type="molecule type" value="Genomic_DNA"/>
</dbReference>
<accession>A0A8H5BLB0</accession>
<feature type="region of interest" description="Disordered" evidence="3">
    <location>
        <begin position="416"/>
        <end position="446"/>
    </location>
</feature>
<dbReference type="Proteomes" id="UP000567179">
    <property type="component" value="Unassembled WGS sequence"/>
</dbReference>
<name>A0A8H5BLB0_9AGAR</name>
<dbReference type="Pfam" id="PF05426">
    <property type="entry name" value="Alginate_lyase"/>
    <property type="match status" value="1"/>
</dbReference>
<gene>
    <name evidence="6" type="ORF">D9619_009941</name>
</gene>
<dbReference type="AlphaFoldDB" id="A0A8H5BLB0"/>
<dbReference type="InterPro" id="IPR008929">
    <property type="entry name" value="Chondroitin_lyas"/>
</dbReference>
<evidence type="ECO:0000256" key="4">
    <source>
        <dbReference type="SAM" id="SignalP"/>
    </source>
</evidence>
<reference evidence="6 7" key="1">
    <citation type="journal article" date="2020" name="ISME J.">
        <title>Uncovering the hidden diversity of litter-decomposition mechanisms in mushroom-forming fungi.</title>
        <authorList>
            <person name="Floudas D."/>
            <person name="Bentzer J."/>
            <person name="Ahren D."/>
            <person name="Johansson T."/>
            <person name="Persson P."/>
            <person name="Tunlid A."/>
        </authorList>
    </citation>
    <scope>NUCLEOTIDE SEQUENCE [LARGE SCALE GENOMIC DNA]</scope>
    <source>
        <strain evidence="6 7">CBS 101986</strain>
    </source>
</reference>
<dbReference type="Gene3D" id="1.50.10.100">
    <property type="entry name" value="Chondroitin AC/alginate lyase"/>
    <property type="match status" value="1"/>
</dbReference>
<feature type="signal peptide" evidence="4">
    <location>
        <begin position="1"/>
        <end position="22"/>
    </location>
</feature>
<feature type="compositionally biased region" description="Polar residues" evidence="3">
    <location>
        <begin position="421"/>
        <end position="446"/>
    </location>
</feature>
<keyword evidence="7" id="KW-1185">Reference proteome</keyword>
<proteinExistence type="predicted"/>
<dbReference type="GO" id="GO:0016829">
    <property type="term" value="F:lyase activity"/>
    <property type="evidence" value="ECO:0007669"/>
    <property type="project" value="UniProtKB-KW"/>
</dbReference>
<evidence type="ECO:0000256" key="3">
    <source>
        <dbReference type="SAM" id="MobiDB-lite"/>
    </source>
</evidence>
<evidence type="ECO:0000313" key="6">
    <source>
        <dbReference type="EMBL" id="KAF5325335.1"/>
    </source>
</evidence>
<dbReference type="OrthoDB" id="63533at2759"/>
<keyword evidence="1 4" id="KW-0732">Signal</keyword>
<protein>
    <recommendedName>
        <fullName evidence="5">Alginate lyase domain-containing protein</fullName>
    </recommendedName>
</protein>
<organism evidence="6 7">
    <name type="scientific">Psilocybe cf. subviscida</name>
    <dbReference type="NCBI Taxonomy" id="2480587"/>
    <lineage>
        <taxon>Eukaryota</taxon>
        <taxon>Fungi</taxon>
        <taxon>Dikarya</taxon>
        <taxon>Basidiomycota</taxon>
        <taxon>Agaricomycotina</taxon>
        <taxon>Agaricomycetes</taxon>
        <taxon>Agaricomycetidae</taxon>
        <taxon>Agaricales</taxon>
        <taxon>Agaricineae</taxon>
        <taxon>Strophariaceae</taxon>
        <taxon>Psilocybe</taxon>
    </lineage>
</organism>
<feature type="domain" description="Alginate lyase" evidence="5">
    <location>
        <begin position="102"/>
        <end position="353"/>
    </location>
</feature>
<evidence type="ECO:0000313" key="7">
    <source>
        <dbReference type="Proteomes" id="UP000567179"/>
    </source>
</evidence>
<evidence type="ECO:0000256" key="1">
    <source>
        <dbReference type="ARBA" id="ARBA00022729"/>
    </source>
</evidence>
<evidence type="ECO:0000259" key="5">
    <source>
        <dbReference type="Pfam" id="PF05426"/>
    </source>
</evidence>
<keyword evidence="2" id="KW-0456">Lyase</keyword>
<comment type="caution">
    <text evidence="6">The sequence shown here is derived from an EMBL/GenBank/DDBJ whole genome shotgun (WGS) entry which is preliminary data.</text>
</comment>